<feature type="region of interest" description="Disordered" evidence="1">
    <location>
        <begin position="62"/>
        <end position="81"/>
    </location>
</feature>
<name>A0A151GRN6_DRECN</name>
<accession>A0A151GRN6</accession>
<keyword evidence="3" id="KW-1185">Reference proteome</keyword>
<gene>
    <name evidence="2" type="ORF">DCS_00887</name>
</gene>
<dbReference type="InParanoid" id="A0A151GRN6"/>
<dbReference type="GeneID" id="63713530"/>
<organism evidence="2 3">
    <name type="scientific">Drechmeria coniospora</name>
    <name type="common">Nematophagous fungus</name>
    <name type="synonym">Meria coniospora</name>
    <dbReference type="NCBI Taxonomy" id="98403"/>
    <lineage>
        <taxon>Eukaryota</taxon>
        <taxon>Fungi</taxon>
        <taxon>Dikarya</taxon>
        <taxon>Ascomycota</taxon>
        <taxon>Pezizomycotina</taxon>
        <taxon>Sordariomycetes</taxon>
        <taxon>Hypocreomycetidae</taxon>
        <taxon>Hypocreales</taxon>
        <taxon>Ophiocordycipitaceae</taxon>
        <taxon>Drechmeria</taxon>
    </lineage>
</organism>
<dbReference type="AlphaFoldDB" id="A0A151GRN6"/>
<dbReference type="Proteomes" id="UP000076580">
    <property type="component" value="Chromosome 01"/>
</dbReference>
<feature type="region of interest" description="Disordered" evidence="1">
    <location>
        <begin position="91"/>
        <end position="156"/>
    </location>
</feature>
<proteinExistence type="predicted"/>
<protein>
    <submittedName>
        <fullName evidence="2">Uncharacterized protein</fullName>
    </submittedName>
</protein>
<dbReference type="RefSeq" id="XP_040659105.1">
    <property type="nucleotide sequence ID" value="XM_040798222.1"/>
</dbReference>
<evidence type="ECO:0000313" key="2">
    <source>
        <dbReference type="EMBL" id="KYK59753.1"/>
    </source>
</evidence>
<evidence type="ECO:0000313" key="3">
    <source>
        <dbReference type="Proteomes" id="UP000076580"/>
    </source>
</evidence>
<reference evidence="2 3" key="1">
    <citation type="journal article" date="2016" name="Sci. Rep.">
        <title>Insights into Adaptations to a Near-Obligate Nematode Endoparasitic Lifestyle from the Finished Genome of Drechmeria coniospora.</title>
        <authorList>
            <person name="Zhang L."/>
            <person name="Zhou Z."/>
            <person name="Guo Q."/>
            <person name="Fokkens L."/>
            <person name="Miskei M."/>
            <person name="Pocsi I."/>
            <person name="Zhang W."/>
            <person name="Chen M."/>
            <person name="Wang L."/>
            <person name="Sun Y."/>
            <person name="Donzelli B.G."/>
            <person name="Gibson D.M."/>
            <person name="Nelson D.R."/>
            <person name="Luo J.G."/>
            <person name="Rep M."/>
            <person name="Liu H."/>
            <person name="Yang S."/>
            <person name="Wang J."/>
            <person name="Krasnoff S.B."/>
            <person name="Xu Y."/>
            <person name="Molnar I."/>
            <person name="Lin M."/>
        </authorList>
    </citation>
    <scope>NUCLEOTIDE SEQUENCE [LARGE SCALE GENOMIC DNA]</scope>
    <source>
        <strain evidence="2 3">ARSEF 6962</strain>
    </source>
</reference>
<evidence type="ECO:0000256" key="1">
    <source>
        <dbReference type="SAM" id="MobiDB-lite"/>
    </source>
</evidence>
<comment type="caution">
    <text evidence="2">The sequence shown here is derived from an EMBL/GenBank/DDBJ whole genome shotgun (WGS) entry which is preliminary data.</text>
</comment>
<sequence>MPSVQVHACGDLWRTGTRWVRAMECHPAAVPRSWCSSLQAVRLGGKRQTADGTWIAISLSRVSSPQARPEPAKIPSGHFGRAEQWRRRALSPYPLPGHTAVAGLDRDERARRAPAPRRTKQTGQQTDAGRGRLSCRARAASRGLKVGMCSEGKNEK</sequence>
<dbReference type="EMBL" id="LAYC01000001">
    <property type="protein sequence ID" value="KYK59753.1"/>
    <property type="molecule type" value="Genomic_DNA"/>
</dbReference>